<dbReference type="OrthoDB" id="26525at2759"/>
<proteinExistence type="predicted"/>
<dbReference type="PROSITE" id="PS00018">
    <property type="entry name" value="EF_HAND_1"/>
    <property type="match status" value="2"/>
</dbReference>
<dbReference type="InterPro" id="IPR011992">
    <property type="entry name" value="EF-hand-dom_pair"/>
</dbReference>
<feature type="domain" description="EF-hand" evidence="4">
    <location>
        <begin position="101"/>
        <end position="136"/>
    </location>
</feature>
<evidence type="ECO:0000259" key="4">
    <source>
        <dbReference type="PROSITE" id="PS50222"/>
    </source>
</evidence>
<evidence type="ECO:0000256" key="1">
    <source>
        <dbReference type="ARBA" id="ARBA00022723"/>
    </source>
</evidence>
<organism evidence="5">
    <name type="scientific">Lichtheimia ramosa</name>
    <dbReference type="NCBI Taxonomy" id="688394"/>
    <lineage>
        <taxon>Eukaryota</taxon>
        <taxon>Fungi</taxon>
        <taxon>Fungi incertae sedis</taxon>
        <taxon>Mucoromycota</taxon>
        <taxon>Mucoromycotina</taxon>
        <taxon>Mucoromycetes</taxon>
        <taxon>Mucorales</taxon>
        <taxon>Lichtheimiaceae</taxon>
        <taxon>Lichtheimia</taxon>
    </lineage>
</organism>
<dbReference type="InterPro" id="IPR018247">
    <property type="entry name" value="EF_Hand_1_Ca_BS"/>
</dbReference>
<keyword evidence="2" id="KW-0677">Repeat</keyword>
<evidence type="ECO:0000313" key="5">
    <source>
        <dbReference type="EMBL" id="CDS12857.1"/>
    </source>
</evidence>
<dbReference type="CDD" id="cd00051">
    <property type="entry name" value="EFh"/>
    <property type="match status" value="1"/>
</dbReference>
<dbReference type="PANTHER" id="PTHR23050">
    <property type="entry name" value="CALCIUM BINDING PROTEIN"/>
    <property type="match status" value="1"/>
</dbReference>
<gene>
    <name evidence="5" type="ORF">LRAMOSA05041</name>
</gene>
<accession>A0A077X1B9</accession>
<dbReference type="SMART" id="SM00054">
    <property type="entry name" value="EFh"/>
    <property type="match status" value="2"/>
</dbReference>
<dbReference type="PROSITE" id="PS50222">
    <property type="entry name" value="EF_HAND_2"/>
    <property type="match status" value="2"/>
</dbReference>
<dbReference type="EMBL" id="LK023368">
    <property type="protein sequence ID" value="CDS12857.1"/>
    <property type="molecule type" value="Genomic_DNA"/>
</dbReference>
<dbReference type="GO" id="GO:0005509">
    <property type="term" value="F:calcium ion binding"/>
    <property type="evidence" value="ECO:0007669"/>
    <property type="project" value="InterPro"/>
</dbReference>
<evidence type="ECO:0000256" key="3">
    <source>
        <dbReference type="ARBA" id="ARBA00022837"/>
    </source>
</evidence>
<dbReference type="Gene3D" id="1.10.238.10">
    <property type="entry name" value="EF-hand"/>
    <property type="match status" value="1"/>
</dbReference>
<dbReference type="InterPro" id="IPR002048">
    <property type="entry name" value="EF_hand_dom"/>
</dbReference>
<name>A0A077X1B9_9FUNG</name>
<keyword evidence="3" id="KW-0106">Calcium</keyword>
<sequence>MSAVTPVLSSTDQQLAHDLCITLEELVSLKHAFCMLDIKNQGSIPIDAFTTVLNYLNIQHADKIAQTITATFDLIDFDAFATTMVHLMLEDDYHSNNLHHHPETDLVACFKAFDQNGDNLISRDELQHVMTSLGEQLSSKDITAMMNEADTNGDGFIDFEEFKRLLPE</sequence>
<dbReference type="Pfam" id="PF13499">
    <property type="entry name" value="EF-hand_7"/>
    <property type="match status" value="1"/>
</dbReference>
<dbReference type="InterPro" id="IPR050145">
    <property type="entry name" value="Centrin_CML-like"/>
</dbReference>
<evidence type="ECO:0000256" key="2">
    <source>
        <dbReference type="ARBA" id="ARBA00022737"/>
    </source>
</evidence>
<protein>
    <recommendedName>
        <fullName evidence="4">EF-hand domain-containing protein</fullName>
    </recommendedName>
</protein>
<dbReference type="SUPFAM" id="SSF47473">
    <property type="entry name" value="EF-hand"/>
    <property type="match status" value="1"/>
</dbReference>
<keyword evidence="1" id="KW-0479">Metal-binding</keyword>
<dbReference type="FunFam" id="1.10.238.10:FF:000181">
    <property type="entry name" value="CALML5 isoform 1"/>
    <property type="match status" value="1"/>
</dbReference>
<reference evidence="5" key="1">
    <citation type="journal article" date="2014" name="Genome Announc.">
        <title>De novo whole-genome sequence and genome annotation of Lichtheimia ramosa.</title>
        <authorList>
            <person name="Linde J."/>
            <person name="Schwartze V."/>
            <person name="Binder U."/>
            <person name="Lass-Florl C."/>
            <person name="Voigt K."/>
            <person name="Horn F."/>
        </authorList>
    </citation>
    <scope>NUCLEOTIDE SEQUENCE</scope>
    <source>
        <strain evidence="5">JMRC FSU:6197</strain>
    </source>
</reference>
<dbReference type="AlphaFoldDB" id="A0A077X1B9"/>
<feature type="domain" description="EF-hand" evidence="4">
    <location>
        <begin position="137"/>
        <end position="168"/>
    </location>
</feature>